<sequence>MTEPDPAISAVLQAVPALVPRLRENARAAEDRRWIPEENIELLEDAGVFRLAVPRRFGGLDASMAEQIQVVTDISRGCPSTGWVAAAWLEGAWVASQYPDEVQKEIYAAGTVRTSGGLSPTGQFTATEGGYVLSGSWRFNTGCRGAHWNLVFGVEERPDGTHGLLYALVPIEEFEVADDWHVTAAAGTGSFTTSATEVFVPARRVVTAEELVGGATTDRSNTGATGRNYGLVTYVAAMSVAVFIGAAKGAYETFTERLPGKAIAYTGWTEQRDHPLTQIKVATAANRIAAAEALADGYVRLLQDRADAGEHPTVEDSVTVRGRGGLATLLVLEATDALHDVSTASSLARDQHFQRFRRDLAGLTRHGMMTPFTNLELHGRLLLGLEPDTHYL</sequence>
<dbReference type="InterPro" id="IPR013107">
    <property type="entry name" value="Acyl-CoA_DH_C"/>
</dbReference>
<dbReference type="RefSeq" id="WP_346071351.1">
    <property type="nucleotide sequence ID" value="NZ_BAAANQ010000009.1"/>
</dbReference>
<keyword evidence="5" id="KW-1185">Reference proteome</keyword>
<dbReference type="Proteomes" id="UP001403094">
    <property type="component" value="Unassembled WGS sequence"/>
</dbReference>
<dbReference type="Gene3D" id="1.10.540.10">
    <property type="entry name" value="Acyl-CoA dehydrogenase/oxidase, N-terminal domain"/>
    <property type="match status" value="1"/>
</dbReference>
<dbReference type="Pfam" id="PF02771">
    <property type="entry name" value="Acyl-CoA_dh_N"/>
    <property type="match status" value="1"/>
</dbReference>
<dbReference type="InterPro" id="IPR046373">
    <property type="entry name" value="Acyl-CoA_Oxase/DH_mid-dom_sf"/>
</dbReference>
<dbReference type="PANTHER" id="PTHR43884:SF12">
    <property type="entry name" value="ISOVALERYL-COA DEHYDROGENASE, MITOCHONDRIAL-RELATED"/>
    <property type="match status" value="1"/>
</dbReference>
<evidence type="ECO:0000259" key="3">
    <source>
        <dbReference type="Pfam" id="PF08028"/>
    </source>
</evidence>
<dbReference type="Gene3D" id="2.40.110.10">
    <property type="entry name" value="Butyryl-CoA Dehydrogenase, subunit A, domain 2"/>
    <property type="match status" value="1"/>
</dbReference>
<gene>
    <name evidence="4" type="ORF">GCM10009757_41430</name>
</gene>
<organism evidence="4 5">
    <name type="scientific">Streptomyces cheonanensis</name>
    <dbReference type="NCBI Taxonomy" id="312720"/>
    <lineage>
        <taxon>Bacteria</taxon>
        <taxon>Bacillati</taxon>
        <taxon>Actinomycetota</taxon>
        <taxon>Actinomycetes</taxon>
        <taxon>Kitasatosporales</taxon>
        <taxon>Streptomycetaceae</taxon>
        <taxon>Streptomyces</taxon>
    </lineage>
</organism>
<dbReference type="SUPFAM" id="SSF47203">
    <property type="entry name" value="Acyl-CoA dehydrogenase C-terminal domain-like"/>
    <property type="match status" value="1"/>
</dbReference>
<dbReference type="Gene3D" id="1.20.140.10">
    <property type="entry name" value="Butyryl-CoA Dehydrogenase, subunit A, domain 3"/>
    <property type="match status" value="1"/>
</dbReference>
<keyword evidence="1" id="KW-0560">Oxidoreductase</keyword>
<protein>
    <submittedName>
        <fullName evidence="4">Acyl-CoA dehydrogenase family protein</fullName>
    </submittedName>
</protein>
<feature type="domain" description="Acyl-CoA dehydrogenase/oxidase N-terminal" evidence="2">
    <location>
        <begin position="22"/>
        <end position="110"/>
    </location>
</feature>
<reference evidence="5" key="1">
    <citation type="journal article" date="2019" name="Int. J. Syst. Evol. Microbiol.">
        <title>The Global Catalogue of Microorganisms (GCM) 10K type strain sequencing project: providing services to taxonomists for standard genome sequencing and annotation.</title>
        <authorList>
            <consortium name="The Broad Institute Genomics Platform"/>
            <consortium name="The Broad Institute Genome Sequencing Center for Infectious Disease"/>
            <person name="Wu L."/>
            <person name="Ma J."/>
        </authorList>
    </citation>
    <scope>NUCLEOTIDE SEQUENCE [LARGE SCALE GENOMIC DNA]</scope>
    <source>
        <strain evidence="5">JCM 14549</strain>
    </source>
</reference>
<evidence type="ECO:0000256" key="1">
    <source>
        <dbReference type="ARBA" id="ARBA00023002"/>
    </source>
</evidence>
<dbReference type="Pfam" id="PF08028">
    <property type="entry name" value="Acyl-CoA_dh_2"/>
    <property type="match status" value="1"/>
</dbReference>
<dbReference type="InterPro" id="IPR013786">
    <property type="entry name" value="AcylCoA_DH/ox_N"/>
</dbReference>
<dbReference type="InterPro" id="IPR037069">
    <property type="entry name" value="AcylCoA_DH/ox_N_sf"/>
</dbReference>
<dbReference type="InterPro" id="IPR009100">
    <property type="entry name" value="AcylCoA_DH/oxidase_NM_dom_sf"/>
</dbReference>
<dbReference type="EMBL" id="BAAANQ010000009">
    <property type="protein sequence ID" value="GAA2059779.1"/>
    <property type="molecule type" value="Genomic_DNA"/>
</dbReference>
<dbReference type="SUPFAM" id="SSF56645">
    <property type="entry name" value="Acyl-CoA dehydrogenase NM domain-like"/>
    <property type="match status" value="1"/>
</dbReference>
<dbReference type="PIRSF" id="PIRSF016578">
    <property type="entry name" value="HsaA"/>
    <property type="match status" value="1"/>
</dbReference>
<comment type="caution">
    <text evidence="4">The sequence shown here is derived from an EMBL/GenBank/DDBJ whole genome shotgun (WGS) entry which is preliminary data.</text>
</comment>
<evidence type="ECO:0000313" key="4">
    <source>
        <dbReference type="EMBL" id="GAA2059779.1"/>
    </source>
</evidence>
<feature type="domain" description="Acyl-CoA dehydrogenase C-terminal" evidence="3">
    <location>
        <begin position="238"/>
        <end position="370"/>
    </location>
</feature>
<dbReference type="PANTHER" id="PTHR43884">
    <property type="entry name" value="ACYL-COA DEHYDROGENASE"/>
    <property type="match status" value="1"/>
</dbReference>
<evidence type="ECO:0000313" key="5">
    <source>
        <dbReference type="Proteomes" id="UP001403094"/>
    </source>
</evidence>
<evidence type="ECO:0000259" key="2">
    <source>
        <dbReference type="Pfam" id="PF02771"/>
    </source>
</evidence>
<proteinExistence type="predicted"/>
<name>A0ABP5GYG7_9ACTN</name>
<dbReference type="InterPro" id="IPR036250">
    <property type="entry name" value="AcylCo_DH-like_C"/>
</dbReference>
<accession>A0ABP5GYG7</accession>